<keyword evidence="1 2" id="KW-0732">Signal</keyword>
<gene>
    <name evidence="3" type="ORF">SAMN02745223_01563</name>
</gene>
<feature type="signal peptide" evidence="2">
    <location>
        <begin position="1"/>
        <end position="23"/>
    </location>
</feature>
<dbReference type="RefSeq" id="WP_244468706.1">
    <property type="nucleotide sequence ID" value="NZ_FQVC01000004.1"/>
</dbReference>
<protein>
    <submittedName>
        <fullName evidence="3">Iron(III) transport system substrate-binding protein</fullName>
    </submittedName>
</protein>
<name>A0A1M4Y600_9HYPH</name>
<dbReference type="Gene3D" id="3.40.190.10">
    <property type="entry name" value="Periplasmic binding protein-like II"/>
    <property type="match status" value="2"/>
</dbReference>
<evidence type="ECO:0000256" key="1">
    <source>
        <dbReference type="ARBA" id="ARBA00022729"/>
    </source>
</evidence>
<accession>A0A1M4Y600</accession>
<evidence type="ECO:0000256" key="2">
    <source>
        <dbReference type="SAM" id="SignalP"/>
    </source>
</evidence>
<evidence type="ECO:0000313" key="3">
    <source>
        <dbReference type="EMBL" id="SHF01138.1"/>
    </source>
</evidence>
<dbReference type="Pfam" id="PF13531">
    <property type="entry name" value="SBP_bac_11"/>
    <property type="match status" value="1"/>
</dbReference>
<feature type="chain" id="PRO_5013381928" evidence="2">
    <location>
        <begin position="24"/>
        <end position="369"/>
    </location>
</feature>
<dbReference type="EMBL" id="FQVC01000004">
    <property type="protein sequence ID" value="SHF01138.1"/>
    <property type="molecule type" value="Genomic_DNA"/>
</dbReference>
<dbReference type="PANTHER" id="PTHR30006">
    <property type="entry name" value="THIAMINE-BINDING PERIPLASMIC PROTEIN-RELATED"/>
    <property type="match status" value="1"/>
</dbReference>
<organism evidence="3 4">
    <name type="scientific">Devosia limi DSM 17137</name>
    <dbReference type="NCBI Taxonomy" id="1121477"/>
    <lineage>
        <taxon>Bacteria</taxon>
        <taxon>Pseudomonadati</taxon>
        <taxon>Pseudomonadota</taxon>
        <taxon>Alphaproteobacteria</taxon>
        <taxon>Hyphomicrobiales</taxon>
        <taxon>Devosiaceae</taxon>
        <taxon>Devosia</taxon>
    </lineage>
</organism>
<reference evidence="3 4" key="1">
    <citation type="submission" date="2016-11" db="EMBL/GenBank/DDBJ databases">
        <authorList>
            <person name="Jaros S."/>
            <person name="Januszkiewicz K."/>
            <person name="Wedrychowicz H."/>
        </authorList>
    </citation>
    <scope>NUCLEOTIDE SEQUENCE [LARGE SCALE GENOMIC DNA]</scope>
    <source>
        <strain evidence="3 4">DSM 17137</strain>
    </source>
</reference>
<dbReference type="Proteomes" id="UP000184533">
    <property type="component" value="Unassembled WGS sequence"/>
</dbReference>
<proteinExistence type="predicted"/>
<dbReference type="AlphaFoldDB" id="A0A1M4Y600"/>
<dbReference type="SUPFAM" id="SSF53850">
    <property type="entry name" value="Periplasmic binding protein-like II"/>
    <property type="match status" value="1"/>
</dbReference>
<evidence type="ECO:0000313" key="4">
    <source>
        <dbReference type="Proteomes" id="UP000184533"/>
    </source>
</evidence>
<sequence length="369" mass="39380">MNRYSSLMGAVALAVLSIAPAGAQEAFDLDALIVAARAEAPITVYAVTGKIVETADAFTAKYGVAATGKKVNESEQVELLVRESQAGNVLGDVTVAADTAAIAGQLIPAGMVENWVPPDIAVGIAEGARDPLVLVNDPHVWTYNSEVYDTCPVSNIWQLTQPEWSRKVAMLDPLAKPAYADWFNQMETHHDAEMAAAYEALFGKPLVSDEQSATAAWVKAYAANQPLLGDSSAVAEAIGAPGQAEPYFGITSTAKFRDNAAKGFKLGICQDMAPFSGVLFPGYGMIAAGTKSPNAARLFIRYLLTEEGIAPQAVDGKISSNSAIPPYAEEASGVTAMLDQLMTYRTASAAADFDMRQDWQDFWRIHYSR</sequence>